<dbReference type="InterPro" id="IPR001509">
    <property type="entry name" value="Epimerase_deHydtase"/>
</dbReference>
<gene>
    <name evidence="2" type="ORF">SISSUDRAFT_1060687</name>
</gene>
<evidence type="ECO:0000313" key="2">
    <source>
        <dbReference type="EMBL" id="KZT40032.1"/>
    </source>
</evidence>
<evidence type="ECO:0000313" key="3">
    <source>
        <dbReference type="Proteomes" id="UP000076798"/>
    </source>
</evidence>
<sequence length="343" mass="37691">MPQSLFITGASGYIGGTVFTELIKNHGDKYAITALVRSSHQAELIKAAGATPLIGSHEHPELLEKVAKEFDVIVHIGNSADHLESAKAILKGLSERSETQPQAVYIHTSGTGVISDEAKGQFASEFIFDDTDPQSIDDLPRTQPHREVDIYIRDQAKTLAGKAKVAIIIPPLIYGIGTGPEKVISVQIPSLILFALKKRFVPIVGEGKNIWNNVHVRDLARGYAILLDHLLSSNEGPWNGYWFAETGEHIWKSVYDTLAKTLYEKKLVDSNEPRCPSTDGNDAKAIKGVDSETYDAWGGNSRSKAARLEQLGWKKEEADDVLASIPHEIDEIVSRQSSGRRVF</sequence>
<dbReference type="InterPro" id="IPR051783">
    <property type="entry name" value="NAD(P)-dependent_oxidoreduct"/>
</dbReference>
<evidence type="ECO:0000259" key="1">
    <source>
        <dbReference type="Pfam" id="PF01370"/>
    </source>
</evidence>
<dbReference type="STRING" id="1314776.A0A166EWQ6"/>
<dbReference type="Proteomes" id="UP000076798">
    <property type="component" value="Unassembled WGS sequence"/>
</dbReference>
<dbReference type="SUPFAM" id="SSF51735">
    <property type="entry name" value="NAD(P)-binding Rossmann-fold domains"/>
    <property type="match status" value="1"/>
</dbReference>
<name>A0A166EWQ6_9AGAM</name>
<dbReference type="Pfam" id="PF01370">
    <property type="entry name" value="Epimerase"/>
    <property type="match status" value="1"/>
</dbReference>
<organism evidence="2 3">
    <name type="scientific">Sistotremastrum suecicum HHB10207 ss-3</name>
    <dbReference type="NCBI Taxonomy" id="1314776"/>
    <lineage>
        <taxon>Eukaryota</taxon>
        <taxon>Fungi</taxon>
        <taxon>Dikarya</taxon>
        <taxon>Basidiomycota</taxon>
        <taxon>Agaricomycotina</taxon>
        <taxon>Agaricomycetes</taxon>
        <taxon>Sistotremastrales</taxon>
        <taxon>Sistotremastraceae</taxon>
        <taxon>Sistotremastrum</taxon>
    </lineage>
</organism>
<dbReference type="EMBL" id="KV428038">
    <property type="protein sequence ID" value="KZT40032.1"/>
    <property type="molecule type" value="Genomic_DNA"/>
</dbReference>
<dbReference type="InterPro" id="IPR036291">
    <property type="entry name" value="NAD(P)-bd_dom_sf"/>
</dbReference>
<reference evidence="2 3" key="1">
    <citation type="journal article" date="2016" name="Mol. Biol. Evol.">
        <title>Comparative Genomics of Early-Diverging Mushroom-Forming Fungi Provides Insights into the Origins of Lignocellulose Decay Capabilities.</title>
        <authorList>
            <person name="Nagy L.G."/>
            <person name="Riley R."/>
            <person name="Tritt A."/>
            <person name="Adam C."/>
            <person name="Daum C."/>
            <person name="Floudas D."/>
            <person name="Sun H."/>
            <person name="Yadav J.S."/>
            <person name="Pangilinan J."/>
            <person name="Larsson K.H."/>
            <person name="Matsuura K."/>
            <person name="Barry K."/>
            <person name="Labutti K."/>
            <person name="Kuo R."/>
            <person name="Ohm R.A."/>
            <person name="Bhattacharya S.S."/>
            <person name="Shirouzu T."/>
            <person name="Yoshinaga Y."/>
            <person name="Martin F.M."/>
            <person name="Grigoriev I.V."/>
            <person name="Hibbett D.S."/>
        </authorList>
    </citation>
    <scope>NUCLEOTIDE SEQUENCE [LARGE SCALE GENOMIC DNA]</scope>
    <source>
        <strain evidence="2 3">HHB10207 ss-3</strain>
    </source>
</reference>
<dbReference type="AlphaFoldDB" id="A0A166EWQ6"/>
<keyword evidence="3" id="KW-1185">Reference proteome</keyword>
<protein>
    <submittedName>
        <fullName evidence="2">NAD(P)-binding protein</fullName>
    </submittedName>
</protein>
<dbReference type="Gene3D" id="3.40.50.720">
    <property type="entry name" value="NAD(P)-binding Rossmann-like Domain"/>
    <property type="match status" value="1"/>
</dbReference>
<accession>A0A166EWQ6</accession>
<dbReference type="PANTHER" id="PTHR48079:SF6">
    <property type="entry name" value="NAD(P)-BINDING DOMAIN-CONTAINING PROTEIN-RELATED"/>
    <property type="match status" value="1"/>
</dbReference>
<dbReference type="OrthoDB" id="10262413at2759"/>
<dbReference type="GO" id="GO:0005737">
    <property type="term" value="C:cytoplasm"/>
    <property type="evidence" value="ECO:0007669"/>
    <property type="project" value="TreeGrafter"/>
</dbReference>
<dbReference type="GO" id="GO:0004029">
    <property type="term" value="F:aldehyde dehydrogenase (NAD+) activity"/>
    <property type="evidence" value="ECO:0007669"/>
    <property type="project" value="TreeGrafter"/>
</dbReference>
<dbReference type="PANTHER" id="PTHR48079">
    <property type="entry name" value="PROTEIN YEEZ"/>
    <property type="match status" value="1"/>
</dbReference>
<proteinExistence type="predicted"/>
<feature type="domain" description="NAD-dependent epimerase/dehydratase" evidence="1">
    <location>
        <begin position="6"/>
        <end position="231"/>
    </location>
</feature>